<protein>
    <submittedName>
        <fullName evidence="15">DEBR0S6_03026g1_1</fullName>
    </submittedName>
</protein>
<dbReference type="GO" id="GO:0009986">
    <property type="term" value="C:cell surface"/>
    <property type="evidence" value="ECO:0007669"/>
    <property type="project" value="TreeGrafter"/>
</dbReference>
<evidence type="ECO:0000313" key="16">
    <source>
        <dbReference type="Proteomes" id="UP000478008"/>
    </source>
</evidence>
<evidence type="ECO:0000313" key="15">
    <source>
        <dbReference type="EMBL" id="VUG19910.1"/>
    </source>
</evidence>
<evidence type="ECO:0000256" key="5">
    <source>
        <dbReference type="ARBA" id="ARBA00022729"/>
    </source>
</evidence>
<keyword evidence="16" id="KW-1185">Reference proteome</keyword>
<feature type="chain" id="PRO_5041099482" evidence="13">
    <location>
        <begin position="19"/>
        <end position="373"/>
    </location>
</feature>
<dbReference type="Proteomes" id="UP000478008">
    <property type="component" value="Unassembled WGS sequence"/>
</dbReference>
<dbReference type="PANTHER" id="PTHR16631:SF14">
    <property type="entry name" value="FAMILY 17 GLUCOSIDASE SCW10-RELATED"/>
    <property type="match status" value="1"/>
</dbReference>
<dbReference type="InterPro" id="IPR000490">
    <property type="entry name" value="Glyco_hydro_17"/>
</dbReference>
<name>A0A7D9D1G0_DEKBR</name>
<feature type="signal peptide" evidence="13">
    <location>
        <begin position="1"/>
        <end position="18"/>
    </location>
</feature>
<evidence type="ECO:0000313" key="14">
    <source>
        <dbReference type="EMBL" id="QOU20278.1"/>
    </source>
</evidence>
<dbReference type="InterPro" id="IPR050732">
    <property type="entry name" value="Beta-glucan_modifiers"/>
</dbReference>
<evidence type="ECO:0000256" key="2">
    <source>
        <dbReference type="ARBA" id="ARBA00008773"/>
    </source>
</evidence>
<evidence type="ECO:0000256" key="8">
    <source>
        <dbReference type="ARBA" id="ARBA00023295"/>
    </source>
</evidence>
<comment type="subcellular location">
    <subcellularLocation>
        <location evidence="1">Secreted</location>
        <location evidence="1">Cell wall</location>
    </subcellularLocation>
</comment>
<keyword evidence="6 11" id="KW-0378">Hydrolase</keyword>
<dbReference type="GO" id="GO:0042973">
    <property type="term" value="F:glucan endo-1,3-beta-D-glucosidase activity"/>
    <property type="evidence" value="ECO:0007669"/>
    <property type="project" value="TreeGrafter"/>
</dbReference>
<organism evidence="15 16">
    <name type="scientific">Dekkera bruxellensis</name>
    <name type="common">Brettanomyces custersii</name>
    <dbReference type="NCBI Taxonomy" id="5007"/>
    <lineage>
        <taxon>Eukaryota</taxon>
        <taxon>Fungi</taxon>
        <taxon>Dikarya</taxon>
        <taxon>Ascomycota</taxon>
        <taxon>Saccharomycotina</taxon>
        <taxon>Pichiomycetes</taxon>
        <taxon>Pichiales</taxon>
        <taxon>Pichiaceae</taxon>
        <taxon>Brettanomyces</taxon>
    </lineage>
</organism>
<dbReference type="GO" id="GO:0009277">
    <property type="term" value="C:fungal-type cell wall"/>
    <property type="evidence" value="ECO:0007669"/>
    <property type="project" value="TreeGrafter"/>
</dbReference>
<evidence type="ECO:0000256" key="12">
    <source>
        <dbReference type="SAM" id="MobiDB-lite"/>
    </source>
</evidence>
<dbReference type="SUPFAM" id="SSF51445">
    <property type="entry name" value="(Trans)glycosidases"/>
    <property type="match status" value="1"/>
</dbReference>
<evidence type="ECO:0000256" key="1">
    <source>
        <dbReference type="ARBA" id="ARBA00004191"/>
    </source>
</evidence>
<evidence type="ECO:0000256" key="11">
    <source>
        <dbReference type="RuleBase" id="RU004336"/>
    </source>
</evidence>
<feature type="region of interest" description="Disordered" evidence="12">
    <location>
        <begin position="69"/>
        <end position="110"/>
    </location>
</feature>
<dbReference type="Proteomes" id="UP000663131">
    <property type="component" value="Chromosome 7"/>
</dbReference>
<reference evidence="14" key="2">
    <citation type="submission" date="2020-10" db="EMBL/GenBank/DDBJ databases">
        <authorList>
            <person name="Palmer J.M."/>
        </authorList>
    </citation>
    <scope>NUCLEOTIDE SEQUENCE</scope>
    <source>
        <strain evidence="14">UCD 2041</strain>
    </source>
</reference>
<feature type="compositionally biased region" description="Low complexity" evidence="12">
    <location>
        <begin position="69"/>
        <end position="106"/>
    </location>
</feature>
<dbReference type="Pfam" id="PF00332">
    <property type="entry name" value="Glyco_hydro_17"/>
    <property type="match status" value="1"/>
</dbReference>
<dbReference type="Gene3D" id="3.20.20.80">
    <property type="entry name" value="Glycosidases"/>
    <property type="match status" value="1"/>
</dbReference>
<accession>A0A7D9D1G0</accession>
<keyword evidence="9" id="KW-0961">Cell wall biogenesis/degradation</keyword>
<sequence>MLTKLAYTLLALSSIAAAQPLGVPHVHHQHQKREAAVAVDTVVVTVTQNANPTTLQTVMTSATTSSTASTEAEAATSSSATTSSSVAASSSASSSASSDSSSNDTSSYEDGTVEYYAGEGKGITYSPYSDSGSCKSESDIQSDIQKLTDFDIIRVYAPDCSCVSAIMGAMGSNQKVFAGLYYMDSLSSDISTLATQVKASSQGWDGIYAVAVGNEWVNSGTYSASEVASAVSSGRSLLQDQGYSGKVVTVDTIPAYENNNELCEASDFIAANSHAYWDGNVEAANSGTWLEQQIADVKSACGGSKSVLITETGWPTKGDTYGSNGVPSTANQLACIKSIAEAVPDQVIFFTAYNDLWKQPGSQNCEQYWGIFN</sequence>
<keyword evidence="5 13" id="KW-0732">Signal</keyword>
<evidence type="ECO:0000256" key="10">
    <source>
        <dbReference type="RuleBase" id="RU004335"/>
    </source>
</evidence>
<dbReference type="EMBL" id="CABFWN010000006">
    <property type="protein sequence ID" value="VUG19910.1"/>
    <property type="molecule type" value="Genomic_DNA"/>
</dbReference>
<dbReference type="InterPro" id="IPR017853">
    <property type="entry name" value="GH"/>
</dbReference>
<proteinExistence type="inferred from homology"/>
<keyword evidence="7" id="KW-0325">Glycoprotein</keyword>
<comment type="similarity">
    <text evidence="2 10">Belongs to the glycosyl hydrolase 17 family.</text>
</comment>
<keyword evidence="8 11" id="KW-0326">Glycosidase</keyword>
<dbReference type="GO" id="GO:0005975">
    <property type="term" value="P:carbohydrate metabolic process"/>
    <property type="evidence" value="ECO:0007669"/>
    <property type="project" value="InterPro"/>
</dbReference>
<gene>
    <name evidence="15" type="primary">SCW10</name>
    <name evidence="14" type="ORF">BRETT_004932</name>
    <name evidence="15" type="ORF">DEBR0S6_03026G</name>
</gene>
<reference evidence="15 16" key="1">
    <citation type="submission" date="2019-07" db="EMBL/GenBank/DDBJ databases">
        <authorList>
            <person name="Friedrich A."/>
            <person name="Schacherer J."/>
        </authorList>
    </citation>
    <scope>NUCLEOTIDE SEQUENCE [LARGE SCALE GENOMIC DNA]</scope>
</reference>
<dbReference type="AlphaFoldDB" id="A0A7D9D1G0"/>
<keyword evidence="3" id="KW-0134">Cell wall</keyword>
<evidence type="ECO:0000256" key="9">
    <source>
        <dbReference type="ARBA" id="ARBA00023316"/>
    </source>
</evidence>
<dbReference type="PROSITE" id="PS00587">
    <property type="entry name" value="GLYCOSYL_HYDROL_F17"/>
    <property type="match status" value="1"/>
</dbReference>
<evidence type="ECO:0000256" key="13">
    <source>
        <dbReference type="SAM" id="SignalP"/>
    </source>
</evidence>
<evidence type="ECO:0000256" key="4">
    <source>
        <dbReference type="ARBA" id="ARBA00022525"/>
    </source>
</evidence>
<dbReference type="PANTHER" id="PTHR16631">
    <property type="entry name" value="GLUCAN 1,3-BETA-GLUCOSIDASE"/>
    <property type="match status" value="1"/>
</dbReference>
<dbReference type="GO" id="GO:0005576">
    <property type="term" value="C:extracellular region"/>
    <property type="evidence" value="ECO:0007669"/>
    <property type="project" value="UniProtKB-ARBA"/>
</dbReference>
<dbReference type="OrthoDB" id="941679at2759"/>
<reference evidence="14" key="3">
    <citation type="journal article" name="BMC Genomics">
        <title>New genome assemblies reveal patterns of domestication and adaptation across Brettanomyces (Dekkera) species.</title>
        <authorList>
            <person name="Roach M.J."/>
            <person name="Borneman A.R."/>
        </authorList>
    </citation>
    <scope>NUCLEOTIDE SEQUENCE</scope>
    <source>
        <strain evidence="14">UCD 2041</strain>
    </source>
</reference>
<dbReference type="FunFam" id="3.20.20.80:FF:000111">
    <property type="entry name" value="Soluble cell wall protein"/>
    <property type="match status" value="1"/>
</dbReference>
<evidence type="ECO:0000256" key="7">
    <source>
        <dbReference type="ARBA" id="ARBA00023180"/>
    </source>
</evidence>
<evidence type="ECO:0000256" key="3">
    <source>
        <dbReference type="ARBA" id="ARBA00022512"/>
    </source>
</evidence>
<dbReference type="GO" id="GO:0071555">
    <property type="term" value="P:cell wall organization"/>
    <property type="evidence" value="ECO:0007669"/>
    <property type="project" value="UniProtKB-KW"/>
</dbReference>
<keyword evidence="4" id="KW-0964">Secreted</keyword>
<evidence type="ECO:0000256" key="6">
    <source>
        <dbReference type="ARBA" id="ARBA00022801"/>
    </source>
</evidence>
<dbReference type="EMBL" id="CP063135">
    <property type="protein sequence ID" value="QOU20278.1"/>
    <property type="molecule type" value="Genomic_DNA"/>
</dbReference>